<protein>
    <submittedName>
        <fullName evidence="2">Uncharacterized protein</fullName>
    </submittedName>
</protein>
<name>A0A2P2PWL4_RHIMU</name>
<keyword evidence="1" id="KW-0812">Transmembrane</keyword>
<accession>A0A2P2PWL4</accession>
<keyword evidence="1" id="KW-1133">Transmembrane helix</keyword>
<dbReference type="AlphaFoldDB" id="A0A2P2PWL4"/>
<proteinExistence type="predicted"/>
<evidence type="ECO:0000256" key="1">
    <source>
        <dbReference type="SAM" id="Phobius"/>
    </source>
</evidence>
<sequence length="52" mass="6350">MSGLSRSFLFQERTLILCFHFFKVIFLVVLARFLRKRKKVKQEKKNSDFRPD</sequence>
<dbReference type="EMBL" id="GGEC01078643">
    <property type="protein sequence ID" value="MBX59127.1"/>
    <property type="molecule type" value="Transcribed_RNA"/>
</dbReference>
<organism evidence="2">
    <name type="scientific">Rhizophora mucronata</name>
    <name type="common">Asiatic mangrove</name>
    <dbReference type="NCBI Taxonomy" id="61149"/>
    <lineage>
        <taxon>Eukaryota</taxon>
        <taxon>Viridiplantae</taxon>
        <taxon>Streptophyta</taxon>
        <taxon>Embryophyta</taxon>
        <taxon>Tracheophyta</taxon>
        <taxon>Spermatophyta</taxon>
        <taxon>Magnoliopsida</taxon>
        <taxon>eudicotyledons</taxon>
        <taxon>Gunneridae</taxon>
        <taxon>Pentapetalae</taxon>
        <taxon>rosids</taxon>
        <taxon>fabids</taxon>
        <taxon>Malpighiales</taxon>
        <taxon>Rhizophoraceae</taxon>
        <taxon>Rhizophora</taxon>
    </lineage>
</organism>
<keyword evidence="1" id="KW-0472">Membrane</keyword>
<evidence type="ECO:0000313" key="2">
    <source>
        <dbReference type="EMBL" id="MBX59127.1"/>
    </source>
</evidence>
<feature type="transmembrane region" description="Helical" evidence="1">
    <location>
        <begin position="14"/>
        <end position="34"/>
    </location>
</feature>
<reference evidence="2" key="1">
    <citation type="submission" date="2018-02" db="EMBL/GenBank/DDBJ databases">
        <title>Rhizophora mucronata_Transcriptome.</title>
        <authorList>
            <person name="Meera S.P."/>
            <person name="Sreeshan A."/>
            <person name="Augustine A."/>
        </authorList>
    </citation>
    <scope>NUCLEOTIDE SEQUENCE</scope>
    <source>
        <tissue evidence="2">Leaf</tissue>
    </source>
</reference>